<name>A0AA88DD62_FICCA</name>
<proteinExistence type="predicted"/>
<gene>
    <name evidence="1" type="ORF">TIFTF001_020972</name>
</gene>
<accession>A0AA88DD62</accession>
<keyword evidence="2" id="KW-1185">Reference proteome</keyword>
<evidence type="ECO:0000313" key="1">
    <source>
        <dbReference type="EMBL" id="GMN51821.1"/>
    </source>
</evidence>
<organism evidence="1 2">
    <name type="scientific">Ficus carica</name>
    <name type="common">Common fig</name>
    <dbReference type="NCBI Taxonomy" id="3494"/>
    <lineage>
        <taxon>Eukaryota</taxon>
        <taxon>Viridiplantae</taxon>
        <taxon>Streptophyta</taxon>
        <taxon>Embryophyta</taxon>
        <taxon>Tracheophyta</taxon>
        <taxon>Spermatophyta</taxon>
        <taxon>Magnoliopsida</taxon>
        <taxon>eudicotyledons</taxon>
        <taxon>Gunneridae</taxon>
        <taxon>Pentapetalae</taxon>
        <taxon>rosids</taxon>
        <taxon>fabids</taxon>
        <taxon>Rosales</taxon>
        <taxon>Moraceae</taxon>
        <taxon>Ficeae</taxon>
        <taxon>Ficus</taxon>
    </lineage>
</organism>
<comment type="caution">
    <text evidence="1">The sequence shown here is derived from an EMBL/GenBank/DDBJ whole genome shotgun (WGS) entry which is preliminary data.</text>
</comment>
<reference evidence="1" key="1">
    <citation type="submission" date="2023-07" db="EMBL/GenBank/DDBJ databases">
        <title>draft genome sequence of fig (Ficus carica).</title>
        <authorList>
            <person name="Takahashi T."/>
            <person name="Nishimura K."/>
        </authorList>
    </citation>
    <scope>NUCLEOTIDE SEQUENCE</scope>
</reference>
<evidence type="ECO:0000313" key="2">
    <source>
        <dbReference type="Proteomes" id="UP001187192"/>
    </source>
</evidence>
<dbReference type="EMBL" id="BTGU01000039">
    <property type="protein sequence ID" value="GMN51821.1"/>
    <property type="molecule type" value="Genomic_DNA"/>
</dbReference>
<protein>
    <submittedName>
        <fullName evidence="1">Uncharacterized protein</fullName>
    </submittedName>
</protein>
<sequence length="140" mass="16155">MEATCFDDVLLRPSWKDCASTTVFRDCRGSYGFHDGFQKPCSALCFCLTFHDRFLKTVVKTLSWNPNSVLVHNNHTQENSTKKKRKVKLKRNSKVFTPPPRETFSLIGLQGVGRRYKEHPWTLFEIPLVLSFMANDSVPE</sequence>
<dbReference type="Proteomes" id="UP001187192">
    <property type="component" value="Unassembled WGS sequence"/>
</dbReference>
<dbReference type="AlphaFoldDB" id="A0AA88DD62"/>